<dbReference type="InterPro" id="IPR001563">
    <property type="entry name" value="Peptidase_S10"/>
</dbReference>
<dbReference type="AlphaFoldDB" id="F1T642"/>
<keyword evidence="5" id="KW-0325">Glycoprotein</keyword>
<dbReference type="GO" id="GO:0006508">
    <property type="term" value="P:proteolysis"/>
    <property type="evidence" value="ECO:0007669"/>
    <property type="project" value="UniProtKB-KW"/>
</dbReference>
<name>F1T642_9ACTN</name>
<proteinExistence type="predicted"/>
<evidence type="ECO:0000256" key="2">
    <source>
        <dbReference type="ARBA" id="ARBA00022670"/>
    </source>
</evidence>
<accession>F1T642</accession>
<dbReference type="RefSeq" id="WP_006303138.1">
    <property type="nucleotide sequence ID" value="NZ_ACGK02000002.1"/>
</dbReference>
<feature type="region of interest" description="Disordered" evidence="6">
    <location>
        <begin position="1"/>
        <end position="27"/>
    </location>
</feature>
<dbReference type="OrthoDB" id="9770107at2"/>
<feature type="compositionally biased region" description="Polar residues" evidence="6">
    <location>
        <begin position="1"/>
        <end position="10"/>
    </location>
</feature>
<feature type="compositionally biased region" description="Polar residues" evidence="6">
    <location>
        <begin position="17"/>
        <end position="27"/>
    </location>
</feature>
<evidence type="ECO:0000256" key="6">
    <source>
        <dbReference type="SAM" id="MobiDB-lite"/>
    </source>
</evidence>
<evidence type="ECO:0000313" key="8">
    <source>
        <dbReference type="Proteomes" id="UP000005947"/>
    </source>
</evidence>
<comment type="caution">
    <text evidence="7">The sequence shown here is derived from an EMBL/GenBank/DDBJ whole genome shotgun (WGS) entry which is preliminary data.</text>
</comment>
<keyword evidence="2" id="KW-0645">Protease</keyword>
<keyword evidence="8" id="KW-1185">Reference proteome</keyword>
<organism evidence="7 8">
    <name type="scientific">Fannyhessea vaginae DSM 15829</name>
    <dbReference type="NCBI Taxonomy" id="525256"/>
    <lineage>
        <taxon>Bacteria</taxon>
        <taxon>Bacillati</taxon>
        <taxon>Actinomycetota</taxon>
        <taxon>Coriobacteriia</taxon>
        <taxon>Coriobacteriales</taxon>
        <taxon>Atopobiaceae</taxon>
        <taxon>Fannyhessea</taxon>
    </lineage>
</organism>
<sequence length="521" mass="57431">MSDTTPQSLQDGIAGAQNIQPQSSSRASKIKDAFITVPAQTRIDLPKAASTNLVWRGSHETSGEMISYQAQASHVDVRSDTGALIGNMFSMSYLALDENGKTQSTRPVTFAFNGGPGCASVPINFGGLGPRRVVSNGVKHLGTPIEVEDNPYTLLRSTDLVFLDALGTGWSTVAEGADTSSIFGVDGDADAFCRAITTWLEEHNRWLSPVYLFGESYGTTRNAVLMRLLGEKDIKVAGVTMLSAIFDFAQVEEGSDLYHLGMLPTMAATAHFFGKAGAQETIESWFDKALAWTDKTLAPALLQGDRLDVNEEERVAQEMSHFIGLPEAHIRACHLRITLDDFRRNLLYEQGRVVGRLDMRYSSDAPVAVQSSSSWFASQDPADDAVEASWTSAFRDFCHNTLGYSFKTPYMSMNYDRVGVNWKWEHTTPGKDGSSMSANVAYDISVAMRRNPCMKVCILGGRYDAATTYWNVLHDISCQFLSPELKEKLEWHLYNCGHMAYTDAPTLAQLSKDMEAFYKQA</sequence>
<dbReference type="Pfam" id="PF00450">
    <property type="entry name" value="Peptidase_S10"/>
    <property type="match status" value="1"/>
</dbReference>
<dbReference type="Proteomes" id="UP000005947">
    <property type="component" value="Unassembled WGS sequence"/>
</dbReference>
<dbReference type="GeneID" id="93210573"/>
<dbReference type="EMBL" id="ACGK02000002">
    <property type="protein sequence ID" value="EGF22947.1"/>
    <property type="molecule type" value="Genomic_DNA"/>
</dbReference>
<dbReference type="Gene3D" id="3.40.50.1820">
    <property type="entry name" value="alpha/beta hydrolase"/>
    <property type="match status" value="1"/>
</dbReference>
<keyword evidence="1 7" id="KW-0121">Carboxypeptidase</keyword>
<protein>
    <submittedName>
        <fullName evidence="7">Serine carboxypeptidase</fullName>
    </submittedName>
</protein>
<evidence type="ECO:0000313" key="7">
    <source>
        <dbReference type="EMBL" id="EGF22947.1"/>
    </source>
</evidence>
<dbReference type="eggNOG" id="COG2939">
    <property type="taxonomic scope" value="Bacteria"/>
</dbReference>
<evidence type="ECO:0000256" key="3">
    <source>
        <dbReference type="ARBA" id="ARBA00022729"/>
    </source>
</evidence>
<dbReference type="PANTHER" id="PTHR11802:SF3">
    <property type="entry name" value="RETINOID-INDUCIBLE SERINE CARBOXYPEPTIDASE"/>
    <property type="match status" value="1"/>
</dbReference>
<dbReference type="PANTHER" id="PTHR11802">
    <property type="entry name" value="SERINE PROTEASE FAMILY S10 SERINE CARBOXYPEPTIDASE"/>
    <property type="match status" value="1"/>
</dbReference>
<reference evidence="7 8" key="1">
    <citation type="submission" date="2011-02" db="EMBL/GenBank/DDBJ databases">
        <authorList>
            <person name="Muzny D."/>
            <person name="Qin X."/>
            <person name="Buhay C."/>
            <person name="Dugan-Rocha S."/>
            <person name="Ding Y."/>
            <person name="Chen G."/>
            <person name="Hawes A."/>
            <person name="Holder M."/>
            <person name="Jhangiani S."/>
            <person name="Johnson A."/>
            <person name="Khan Z."/>
            <person name="Li Z."/>
            <person name="Liu W."/>
            <person name="Liu X."/>
            <person name="Perez L."/>
            <person name="Shen H."/>
            <person name="Wang Q."/>
            <person name="Watt J."/>
            <person name="Xi L."/>
            <person name="Xin Y."/>
            <person name="Zhou J."/>
            <person name="Deng J."/>
            <person name="Jiang H."/>
            <person name="Liu Y."/>
            <person name="Qu J."/>
            <person name="Song X.-Z."/>
            <person name="Zhang L."/>
            <person name="Villasana D."/>
            <person name="Johnson A."/>
            <person name="Liu J."/>
            <person name="Liyanage D."/>
            <person name="Lorensuhewa L."/>
            <person name="Robinson T."/>
            <person name="Song A."/>
            <person name="Song B.-B."/>
            <person name="Dinh H."/>
            <person name="Thornton R."/>
            <person name="Coyle M."/>
            <person name="Francisco L."/>
            <person name="Jackson L."/>
            <person name="Javaid M."/>
            <person name="Korchina V."/>
            <person name="Kovar C."/>
            <person name="Mata R."/>
            <person name="Mathew T."/>
            <person name="Ngo R."/>
            <person name="Nguyen L."/>
            <person name="Nguyen N."/>
            <person name="Okwuonu G."/>
            <person name="Ongeri F."/>
            <person name="Pham C."/>
            <person name="Simmons D."/>
            <person name="Wilczek-Boney K."/>
            <person name="Hale W."/>
            <person name="Jakkamsetti A."/>
            <person name="Pham P."/>
            <person name="Ruth R."/>
            <person name="San Lucas F."/>
            <person name="Warren J."/>
            <person name="Zhang J."/>
            <person name="Zhao Z."/>
            <person name="Zhou C."/>
            <person name="Zhu D."/>
            <person name="Lee S."/>
            <person name="Bess C."/>
            <person name="Blankenburg K."/>
            <person name="Forbes L."/>
            <person name="Fu Q."/>
            <person name="Gubbala S."/>
            <person name="Hirani K."/>
            <person name="Jayaseelan J.C."/>
            <person name="Lara F."/>
            <person name="Munidasa M."/>
            <person name="Palculict T."/>
            <person name="Patil S."/>
            <person name="Pu L.-L."/>
            <person name="Saada N."/>
            <person name="Tang L."/>
            <person name="Weissenberger G."/>
            <person name="Zhu Y."/>
            <person name="Hemphill L."/>
            <person name="Shang Y."/>
            <person name="Youmans B."/>
            <person name="Ayvaz T."/>
            <person name="Ross M."/>
            <person name="Santibanez J."/>
            <person name="Aqrawi P."/>
            <person name="Gross S."/>
            <person name="Joshi V."/>
            <person name="Fowler G."/>
            <person name="Nazareth L."/>
            <person name="Reid J."/>
            <person name="Worley K."/>
            <person name="Petrosino J."/>
            <person name="Highlander S."/>
            <person name="Gibbs R."/>
        </authorList>
    </citation>
    <scope>NUCLEOTIDE SEQUENCE [LARGE SCALE GENOMIC DNA]</scope>
    <source>
        <strain evidence="7 8">DSM 15829</strain>
    </source>
</reference>
<keyword evidence="4" id="KW-0378">Hydrolase</keyword>
<evidence type="ECO:0000256" key="5">
    <source>
        <dbReference type="ARBA" id="ARBA00023180"/>
    </source>
</evidence>
<evidence type="ECO:0000256" key="1">
    <source>
        <dbReference type="ARBA" id="ARBA00022645"/>
    </source>
</evidence>
<keyword evidence="3" id="KW-0732">Signal</keyword>
<gene>
    <name evidence="7" type="ORF">HMPREF0091_10942</name>
</gene>
<dbReference type="GO" id="GO:0004185">
    <property type="term" value="F:serine-type carboxypeptidase activity"/>
    <property type="evidence" value="ECO:0007669"/>
    <property type="project" value="InterPro"/>
</dbReference>
<evidence type="ECO:0000256" key="4">
    <source>
        <dbReference type="ARBA" id="ARBA00022801"/>
    </source>
</evidence>
<dbReference type="InterPro" id="IPR029058">
    <property type="entry name" value="AB_hydrolase_fold"/>
</dbReference>
<dbReference type="SUPFAM" id="SSF53474">
    <property type="entry name" value="alpha/beta-Hydrolases"/>
    <property type="match status" value="1"/>
</dbReference>